<dbReference type="GO" id="GO:0005524">
    <property type="term" value="F:ATP binding"/>
    <property type="evidence" value="ECO:0007669"/>
    <property type="project" value="UniProtKB-KW"/>
</dbReference>
<dbReference type="PROSITE" id="PS01057">
    <property type="entry name" value="SAICAR_SYNTHETASE_1"/>
    <property type="match status" value="1"/>
</dbReference>
<dbReference type="Gene3D" id="3.30.200.20">
    <property type="entry name" value="Phosphorylase Kinase, domain 1"/>
    <property type="match status" value="1"/>
</dbReference>
<evidence type="ECO:0000256" key="9">
    <source>
        <dbReference type="ARBA" id="ARBA00030409"/>
    </source>
</evidence>
<dbReference type="Gene3D" id="3.30.470.20">
    <property type="entry name" value="ATP-grasp fold, B domain"/>
    <property type="match status" value="1"/>
</dbReference>
<evidence type="ECO:0000256" key="2">
    <source>
        <dbReference type="ARBA" id="ARBA00010190"/>
    </source>
</evidence>
<keyword evidence="6 11" id="KW-0547">Nucleotide-binding</keyword>
<dbReference type="EMBL" id="AVBG01000025">
    <property type="protein sequence ID" value="KGP89677.1"/>
    <property type="molecule type" value="Genomic_DNA"/>
</dbReference>
<comment type="caution">
    <text evidence="13">The sequence shown here is derived from an EMBL/GenBank/DDBJ whole genome shotgun (WGS) entry which is preliminary data.</text>
</comment>
<dbReference type="CDD" id="cd01415">
    <property type="entry name" value="SAICAR_synt_PurC"/>
    <property type="match status" value="1"/>
</dbReference>
<dbReference type="InterPro" id="IPR028923">
    <property type="entry name" value="SAICAR_synt/ADE2_N"/>
</dbReference>
<keyword evidence="7 11" id="KW-0658">Purine biosynthesis</keyword>
<dbReference type="GO" id="GO:0009236">
    <property type="term" value="P:cobalamin biosynthetic process"/>
    <property type="evidence" value="ECO:0007669"/>
    <property type="project" value="InterPro"/>
</dbReference>
<evidence type="ECO:0000256" key="5">
    <source>
        <dbReference type="ARBA" id="ARBA00022598"/>
    </source>
</evidence>
<evidence type="ECO:0000259" key="12">
    <source>
        <dbReference type="Pfam" id="PF01259"/>
    </source>
</evidence>
<dbReference type="Pfam" id="PF01259">
    <property type="entry name" value="SAICAR_synt"/>
    <property type="match status" value="1"/>
</dbReference>
<dbReference type="RefSeq" id="WP_036787812.1">
    <property type="nucleotide sequence ID" value="NZ_AVBG01000025.1"/>
</dbReference>
<dbReference type="UniPathway" id="UPA00074">
    <property type="reaction ID" value="UER00131"/>
</dbReference>
<dbReference type="PROSITE" id="PS01058">
    <property type="entry name" value="SAICAR_SYNTHETASE_2"/>
    <property type="match status" value="1"/>
</dbReference>
<evidence type="ECO:0000256" key="7">
    <source>
        <dbReference type="ARBA" id="ARBA00022755"/>
    </source>
</evidence>
<feature type="domain" description="SAICAR synthetase/ADE2 N-terminal" evidence="12">
    <location>
        <begin position="5"/>
        <end position="232"/>
    </location>
</feature>
<keyword evidence="14" id="KW-1185">Reference proteome</keyword>
<evidence type="ECO:0000256" key="10">
    <source>
        <dbReference type="ARBA" id="ARBA00048475"/>
    </source>
</evidence>
<dbReference type="Proteomes" id="UP000030153">
    <property type="component" value="Unassembled WGS sequence"/>
</dbReference>
<dbReference type="InterPro" id="IPR018236">
    <property type="entry name" value="SAICAR_synthetase_CS"/>
</dbReference>
<evidence type="ECO:0000256" key="4">
    <source>
        <dbReference type="ARBA" id="ARBA00016460"/>
    </source>
</evidence>
<accession>A0A0A2UN04</accession>
<evidence type="ECO:0000256" key="11">
    <source>
        <dbReference type="HAMAP-Rule" id="MF_00137"/>
    </source>
</evidence>
<comment type="pathway">
    <text evidence="1 11">Purine metabolism; IMP biosynthesis via de novo pathway; 5-amino-1-(5-phospho-D-ribosyl)imidazole-4-carboxamide from 5-amino-1-(5-phospho-D-ribosyl)imidazole-4-carboxylate: step 1/2.</text>
</comment>
<sequence length="239" mass="27563">MKGSLLYEGKAKKVYSLIGEEYELILEYKDEATAFNGKKHQTFRGKGRLNNLISAHVFSYLKLAGIPTHFIQTLSDTEQLVKQSQIIPLEVVVRNVAAGSMTRRLGLEEGTELPEPIVEFYYKSDDLDDPFINDEHARMLMKVDQSDLDHIKAAAHKINNHLQVMFSEIELRLIDFKLEFGRLHDGSIVLSDEISPDTCRLWDQDTNRKMDKDVFRNDIEDLVEIYEIILKRLEAIVHV</sequence>
<dbReference type="OrthoDB" id="9801549at2"/>
<keyword evidence="8 11" id="KW-0067">ATP-binding</keyword>
<dbReference type="eggNOG" id="COG0152">
    <property type="taxonomic scope" value="Bacteria"/>
</dbReference>
<dbReference type="SUPFAM" id="SSF56104">
    <property type="entry name" value="SAICAR synthase-like"/>
    <property type="match status" value="1"/>
</dbReference>
<reference evidence="13 14" key="1">
    <citation type="submission" date="2013-08" db="EMBL/GenBank/DDBJ databases">
        <title>Genome of Pontibacillus chungwhensis.</title>
        <authorList>
            <person name="Wang Q."/>
            <person name="Wang G."/>
        </authorList>
    </citation>
    <scope>NUCLEOTIDE SEQUENCE [LARGE SCALE GENOMIC DNA]</scope>
    <source>
        <strain evidence="13 14">BH030062</strain>
    </source>
</reference>
<evidence type="ECO:0000256" key="3">
    <source>
        <dbReference type="ARBA" id="ARBA00012217"/>
    </source>
</evidence>
<evidence type="ECO:0000256" key="1">
    <source>
        <dbReference type="ARBA" id="ARBA00004672"/>
    </source>
</evidence>
<dbReference type="STRING" id="1385513.N780_10145"/>
<dbReference type="NCBIfam" id="TIGR00081">
    <property type="entry name" value="purC"/>
    <property type="match status" value="1"/>
</dbReference>
<dbReference type="EC" id="6.3.2.6" evidence="3 11"/>
<dbReference type="InterPro" id="IPR001636">
    <property type="entry name" value="SAICAR_synth"/>
</dbReference>
<dbReference type="FunFam" id="3.30.470.20:FF:000006">
    <property type="entry name" value="Phosphoribosylaminoimidazole-succinocarboxamide synthase"/>
    <property type="match status" value="1"/>
</dbReference>
<dbReference type="InterPro" id="IPR050089">
    <property type="entry name" value="SAICAR_synthetase"/>
</dbReference>
<keyword evidence="5 11" id="KW-0436">Ligase</keyword>
<comment type="similarity">
    <text evidence="2 11">Belongs to the SAICAR synthetase family.</text>
</comment>
<protein>
    <recommendedName>
        <fullName evidence="4 11">Phosphoribosylaminoimidazole-succinocarboxamide synthase</fullName>
        <ecNumber evidence="3 11">6.3.2.6</ecNumber>
    </recommendedName>
    <alternativeName>
        <fullName evidence="9 11">SAICAR synthetase</fullName>
    </alternativeName>
</protein>
<dbReference type="GO" id="GO:0006189">
    <property type="term" value="P:'de novo' IMP biosynthetic process"/>
    <property type="evidence" value="ECO:0007669"/>
    <property type="project" value="UniProtKB-UniRule"/>
</dbReference>
<evidence type="ECO:0000256" key="6">
    <source>
        <dbReference type="ARBA" id="ARBA00022741"/>
    </source>
</evidence>
<dbReference type="HAMAP" id="MF_00137">
    <property type="entry name" value="SAICAR_synth"/>
    <property type="match status" value="1"/>
</dbReference>
<evidence type="ECO:0000313" key="13">
    <source>
        <dbReference type="EMBL" id="KGP89677.1"/>
    </source>
</evidence>
<dbReference type="PANTHER" id="PTHR43599">
    <property type="entry name" value="MULTIFUNCTIONAL PROTEIN ADE2"/>
    <property type="match status" value="1"/>
</dbReference>
<organism evidence="13 14">
    <name type="scientific">Pontibacillus chungwhensis BH030062</name>
    <dbReference type="NCBI Taxonomy" id="1385513"/>
    <lineage>
        <taxon>Bacteria</taxon>
        <taxon>Bacillati</taxon>
        <taxon>Bacillota</taxon>
        <taxon>Bacilli</taxon>
        <taxon>Bacillales</taxon>
        <taxon>Bacillaceae</taxon>
        <taxon>Pontibacillus</taxon>
    </lineage>
</organism>
<dbReference type="PANTHER" id="PTHR43599:SF3">
    <property type="entry name" value="SI:DKEY-6E2.2"/>
    <property type="match status" value="1"/>
</dbReference>
<comment type="catalytic activity">
    <reaction evidence="10 11">
        <text>5-amino-1-(5-phospho-D-ribosyl)imidazole-4-carboxylate + L-aspartate + ATP = (2S)-2-[5-amino-1-(5-phospho-beta-D-ribosyl)imidazole-4-carboxamido]succinate + ADP + phosphate + 2 H(+)</text>
        <dbReference type="Rhea" id="RHEA:22628"/>
        <dbReference type="ChEBI" id="CHEBI:15378"/>
        <dbReference type="ChEBI" id="CHEBI:29991"/>
        <dbReference type="ChEBI" id="CHEBI:30616"/>
        <dbReference type="ChEBI" id="CHEBI:43474"/>
        <dbReference type="ChEBI" id="CHEBI:58443"/>
        <dbReference type="ChEBI" id="CHEBI:77657"/>
        <dbReference type="ChEBI" id="CHEBI:456216"/>
        <dbReference type="EC" id="6.3.2.6"/>
    </reaction>
</comment>
<name>A0A0A2UN04_9BACI</name>
<proteinExistence type="inferred from homology"/>
<dbReference type="AlphaFoldDB" id="A0A0A2UN04"/>
<evidence type="ECO:0000256" key="8">
    <source>
        <dbReference type="ARBA" id="ARBA00022840"/>
    </source>
</evidence>
<evidence type="ECO:0000313" key="14">
    <source>
        <dbReference type="Proteomes" id="UP000030153"/>
    </source>
</evidence>
<gene>
    <name evidence="11" type="primary">purC</name>
    <name evidence="13" type="ORF">N780_10145</name>
</gene>
<dbReference type="InterPro" id="IPR033934">
    <property type="entry name" value="SAICAR_synt_PurC"/>
</dbReference>
<dbReference type="GO" id="GO:0004639">
    <property type="term" value="F:phosphoribosylaminoimidazolesuccinocarboxamide synthase activity"/>
    <property type="evidence" value="ECO:0007669"/>
    <property type="project" value="UniProtKB-UniRule"/>
</dbReference>